<evidence type="ECO:0000313" key="1">
    <source>
        <dbReference type="EMBL" id="MBH8562241.1"/>
    </source>
</evidence>
<name>A0A8J7HM91_9NOST</name>
<proteinExistence type="predicted"/>
<keyword evidence="2" id="KW-1185">Reference proteome</keyword>
<gene>
    <name evidence="1" type="ORF">I8748_08640</name>
</gene>
<comment type="caution">
    <text evidence="1">The sequence shown here is derived from an EMBL/GenBank/DDBJ whole genome shotgun (WGS) entry which is preliminary data.</text>
</comment>
<dbReference type="RefSeq" id="WP_198124205.1">
    <property type="nucleotide sequence ID" value="NZ_JAECZC010000010.1"/>
</dbReference>
<dbReference type="EMBL" id="JAECZC010000010">
    <property type="protein sequence ID" value="MBH8562241.1"/>
    <property type="molecule type" value="Genomic_DNA"/>
</dbReference>
<dbReference type="AlphaFoldDB" id="A0A8J7HM91"/>
<protein>
    <submittedName>
        <fullName evidence="1">Nucleotidyltransferase family protein</fullName>
    </submittedName>
</protein>
<dbReference type="Gene3D" id="3.30.460.40">
    <property type="match status" value="1"/>
</dbReference>
<evidence type="ECO:0000313" key="2">
    <source>
        <dbReference type="Proteomes" id="UP000632766"/>
    </source>
</evidence>
<dbReference type="Proteomes" id="UP000632766">
    <property type="component" value="Unassembled WGS sequence"/>
</dbReference>
<dbReference type="InterPro" id="IPR039498">
    <property type="entry name" value="NTP_transf_5"/>
</dbReference>
<accession>A0A8J7HM91</accession>
<reference evidence="1 2" key="1">
    <citation type="journal article" date="2021" name="Int. J. Syst. Evol. Microbiol.">
        <title>Amazonocrinis nigriterrae gen. nov., sp. nov., Atlanticothrix silvestris gen. nov., sp. nov. and Dendronalium phyllosphericum gen. nov., sp. nov., nostocacean cyanobacteria from Brazilian environments.</title>
        <authorList>
            <person name="Alvarenga D.O."/>
            <person name="Andreote A.P.D."/>
            <person name="Branco L.H.Z."/>
            <person name="Delbaje E."/>
            <person name="Cruz R.B."/>
            <person name="Varani A.M."/>
            <person name="Fiore M.F."/>
        </authorList>
    </citation>
    <scope>NUCLEOTIDE SEQUENCE [LARGE SCALE GENOMIC DNA]</scope>
    <source>
        <strain evidence="1 2">CENA67</strain>
    </source>
</reference>
<organism evidence="1 2">
    <name type="scientific">Amazonocrinis nigriterrae CENA67</name>
    <dbReference type="NCBI Taxonomy" id="2794033"/>
    <lineage>
        <taxon>Bacteria</taxon>
        <taxon>Bacillati</taxon>
        <taxon>Cyanobacteriota</taxon>
        <taxon>Cyanophyceae</taxon>
        <taxon>Nostocales</taxon>
        <taxon>Nostocaceae</taxon>
        <taxon>Amazonocrinis</taxon>
        <taxon>Amazonocrinis nigriterrae</taxon>
    </lineage>
</organism>
<dbReference type="Pfam" id="PF14907">
    <property type="entry name" value="NTP_transf_5"/>
    <property type="match status" value="1"/>
</dbReference>
<sequence>MTTLIQPPSKEPTTNAEIELLLCCVRTCITPQTAEQIKTLVQQNINWTDLMQTAALQGVIPLLYQTLNTTCPEDVPKTILAQLRSQFHANALRNLLLTQELLTLLALFNKYDICAIPFKGPVLAVEAYGNLALRQFGDLDILVRKQDYTKAKELLITQGYCMLHDSQHEAKYLQAQLCHSQRQVSVDLHYGIPPWELELETAGFWENLQPVSLTSTTILTLSPEDHLLILCINGHKVFWRHLGDICNVAAMICTHPEMNWQRIIEQAQRLRIKRILYVALVLASDVLKIPLPEEILSTVKTAPFIRWLAIKLHENCLFKTEDFNHYSSSDPRFNLTIGLYNLLISKYKYKNVFNWLRLTRLIRKYGFAYLKYMFKQLHQT</sequence>